<dbReference type="Proteomes" id="UP001420932">
    <property type="component" value="Unassembled WGS sequence"/>
</dbReference>
<gene>
    <name evidence="2" type="ORF">Syun_004022</name>
</gene>
<comment type="caution">
    <text evidence="2">The sequence shown here is derived from an EMBL/GenBank/DDBJ whole genome shotgun (WGS) entry which is preliminary data.</text>
</comment>
<evidence type="ECO:0000313" key="2">
    <source>
        <dbReference type="EMBL" id="KAK9163120.1"/>
    </source>
</evidence>
<accession>A0AAP0Q132</accession>
<proteinExistence type="predicted"/>
<dbReference type="AlphaFoldDB" id="A0AAP0Q132"/>
<reference evidence="2 3" key="1">
    <citation type="submission" date="2024-01" db="EMBL/GenBank/DDBJ databases">
        <title>Genome assemblies of Stephania.</title>
        <authorList>
            <person name="Yang L."/>
        </authorList>
    </citation>
    <scope>NUCLEOTIDE SEQUENCE [LARGE SCALE GENOMIC DNA]</scope>
    <source>
        <strain evidence="2">YNDBR</strain>
        <tissue evidence="2">Leaf</tissue>
    </source>
</reference>
<evidence type="ECO:0000313" key="3">
    <source>
        <dbReference type="Proteomes" id="UP001420932"/>
    </source>
</evidence>
<dbReference type="EMBL" id="JBBNAF010000002">
    <property type="protein sequence ID" value="KAK9163120.1"/>
    <property type="molecule type" value="Genomic_DNA"/>
</dbReference>
<protein>
    <submittedName>
        <fullName evidence="2">Uncharacterized protein</fullName>
    </submittedName>
</protein>
<name>A0AAP0Q132_9MAGN</name>
<organism evidence="2 3">
    <name type="scientific">Stephania yunnanensis</name>
    <dbReference type="NCBI Taxonomy" id="152371"/>
    <lineage>
        <taxon>Eukaryota</taxon>
        <taxon>Viridiplantae</taxon>
        <taxon>Streptophyta</taxon>
        <taxon>Embryophyta</taxon>
        <taxon>Tracheophyta</taxon>
        <taxon>Spermatophyta</taxon>
        <taxon>Magnoliopsida</taxon>
        <taxon>Ranunculales</taxon>
        <taxon>Menispermaceae</taxon>
        <taxon>Menispermoideae</taxon>
        <taxon>Cissampelideae</taxon>
        <taxon>Stephania</taxon>
    </lineage>
</organism>
<sequence>MKTEIEKGRKRDTEQNMEREIHEEGSNSRKRWEGEESKEKITQRNREMEDTEGGRRHSREEDLSNGMRLRRGNTCLRLDREDLDVLVVADIVAAMRPKANTRECCKILSFAN</sequence>
<keyword evidence="3" id="KW-1185">Reference proteome</keyword>
<evidence type="ECO:0000256" key="1">
    <source>
        <dbReference type="SAM" id="MobiDB-lite"/>
    </source>
</evidence>
<feature type="region of interest" description="Disordered" evidence="1">
    <location>
        <begin position="1"/>
        <end position="66"/>
    </location>
</feature>
<feature type="compositionally biased region" description="Basic and acidic residues" evidence="1">
    <location>
        <begin position="1"/>
        <end position="62"/>
    </location>
</feature>